<organism evidence="1 2">
    <name type="scientific">Aeoliella mucimassa</name>
    <dbReference type="NCBI Taxonomy" id="2527972"/>
    <lineage>
        <taxon>Bacteria</taxon>
        <taxon>Pseudomonadati</taxon>
        <taxon>Planctomycetota</taxon>
        <taxon>Planctomycetia</taxon>
        <taxon>Pirellulales</taxon>
        <taxon>Lacipirellulaceae</taxon>
        <taxon>Aeoliella</taxon>
    </lineage>
</organism>
<evidence type="ECO:0000313" key="1">
    <source>
        <dbReference type="EMBL" id="QDU56587.1"/>
    </source>
</evidence>
<gene>
    <name evidence="1" type="ORF">Pan181_27970</name>
</gene>
<dbReference type="AlphaFoldDB" id="A0A518APD3"/>
<dbReference type="KEGG" id="amuc:Pan181_27970"/>
<keyword evidence="2" id="KW-1185">Reference proteome</keyword>
<dbReference type="RefSeq" id="WP_145247306.1">
    <property type="nucleotide sequence ID" value="NZ_CP036278.1"/>
</dbReference>
<sequence>MTTAARNVPSQWALQSLLTFTWASFCALLAVLYATTVSANTVSWNNGTGSFTGSPNWSYNSAGTLTTTDNPFNLVGAAGGSGGENILLIGNEGDVTLNVANQGPFSDNSLYELRIGTLAGEADLSALDGGANYQGNGTLTVNNVGLILFNDGVGSGNLIIGGADGISGTMNWNSSETLLANGQLRVGQNGVGVFHQNGGSVQVATTSLATPATRIGTGVGTGTYNLNDGSLQIGSADDGTGLEAVATLDIGYGSNATGTLNLGDSVGSSGSASLSTWGDVVIGGSNGLLNIASDGELLVNYASGRANSARILIGNGGGDTGAILQDGGTLHSDGLMRLGFNTGTASYTLNGSAGSVNVRAFEAYQNVDINFNLDAGGATPIVVDGNTSTAGDTAAGNSVTLSNPTLNITGLTSYSSLSDILLFEQADASASLSGSFSNLIQGQVVGQNSGGSSFYLNLYGGDGNDIVLQSTLPSSSTDGLVWNTSAANFDSGWASGNGSFGVASFPVDPFANLPNLYLGNSGTATFDDTTNTNSGTTVQNMFIGTNQAAAIIAGRNGNGTLTVNGSQDLTIDDSAANGATGFFTVGEQGFTGTVNWNSTGTLDAQGKFRVGRDGGTGVFNQSNGIVLGGTTGGGGKYLAIGDSPGSVGTYNLNGGALYPDGQGGGATLRQFRVGYSQATGTLKVGDGLGAASSALFESEDDLWIGGNNGNGTLIIESDGEVHLVGNNAPLFIGYLGGEPGAQGLGVQNGGTLITEAVFSIGQGEGSVGEYQLNGGSVLAANDGGGDVRIGGGGGNGTLRVSGTASFSTLGNLFIAEAGGQGTVGLLELTGSQASFTVNRFENAPGTGGPGNGNDETIRWVADNNGITPIVIAATSGTNVLQLQDPVEVTANTGTNGSGDLTGDGIALELDLSALTGDHTLTLMDNQSEEEVIGFFELGDTLDLYEEGEAILDTGFNGTVTISYLGGTGNDVILSLIANSALFGDYNDDGMVDLADYTVWRDNLGASLTLPGEDPSQTPGQVTMEDYNVWKSNFGQSLSASVSSHNVPEPSSVALVAFSLFVVVGLTSKSRKADRAA</sequence>
<dbReference type="Proteomes" id="UP000315750">
    <property type="component" value="Chromosome"/>
</dbReference>
<proteinExistence type="predicted"/>
<protein>
    <submittedName>
        <fullName evidence="1">Uncharacterized protein</fullName>
    </submittedName>
</protein>
<dbReference type="OrthoDB" id="226188at2"/>
<reference evidence="1 2" key="1">
    <citation type="submission" date="2019-02" db="EMBL/GenBank/DDBJ databases">
        <title>Deep-cultivation of Planctomycetes and their phenomic and genomic characterization uncovers novel biology.</title>
        <authorList>
            <person name="Wiegand S."/>
            <person name="Jogler M."/>
            <person name="Boedeker C."/>
            <person name="Pinto D."/>
            <person name="Vollmers J."/>
            <person name="Rivas-Marin E."/>
            <person name="Kohn T."/>
            <person name="Peeters S.H."/>
            <person name="Heuer A."/>
            <person name="Rast P."/>
            <person name="Oberbeckmann S."/>
            <person name="Bunk B."/>
            <person name="Jeske O."/>
            <person name="Meyerdierks A."/>
            <person name="Storesund J.E."/>
            <person name="Kallscheuer N."/>
            <person name="Luecker S."/>
            <person name="Lage O.M."/>
            <person name="Pohl T."/>
            <person name="Merkel B.J."/>
            <person name="Hornburger P."/>
            <person name="Mueller R.-W."/>
            <person name="Bruemmer F."/>
            <person name="Labrenz M."/>
            <person name="Spormann A.M."/>
            <person name="Op den Camp H."/>
            <person name="Overmann J."/>
            <person name="Amann R."/>
            <person name="Jetten M.S.M."/>
            <person name="Mascher T."/>
            <person name="Medema M.H."/>
            <person name="Devos D.P."/>
            <person name="Kaster A.-K."/>
            <person name="Ovreas L."/>
            <person name="Rohde M."/>
            <person name="Galperin M.Y."/>
            <person name="Jogler C."/>
        </authorList>
    </citation>
    <scope>NUCLEOTIDE SEQUENCE [LARGE SCALE GENOMIC DNA]</scope>
    <source>
        <strain evidence="1 2">Pan181</strain>
    </source>
</reference>
<name>A0A518APD3_9BACT</name>
<dbReference type="EMBL" id="CP036278">
    <property type="protein sequence ID" value="QDU56587.1"/>
    <property type="molecule type" value="Genomic_DNA"/>
</dbReference>
<accession>A0A518APD3</accession>
<evidence type="ECO:0000313" key="2">
    <source>
        <dbReference type="Proteomes" id="UP000315750"/>
    </source>
</evidence>